<feature type="non-terminal residue" evidence="3">
    <location>
        <position position="1"/>
    </location>
</feature>
<dbReference type="Proteomes" id="UP000000226">
    <property type="component" value="Chromosome 10"/>
</dbReference>
<dbReference type="Pfam" id="PF16851">
    <property type="entry name" value="Stomagen"/>
    <property type="match status" value="1"/>
</dbReference>
<dbReference type="PANTHER" id="PTHR37239">
    <property type="entry name" value="EPIDERMAL PATTERNING FACTOR-LIKE PROTEIN 9"/>
    <property type="match status" value="1"/>
</dbReference>
<dbReference type="Gramene" id="ESW06242">
    <property type="protein sequence ID" value="ESW06242"/>
    <property type="gene ID" value="PHAVU_010G031000g"/>
</dbReference>
<dbReference type="AlphaFoldDB" id="V7AKY8"/>
<evidence type="ECO:0000313" key="4">
    <source>
        <dbReference type="Proteomes" id="UP000000226"/>
    </source>
</evidence>
<feature type="transmembrane region" description="Helical" evidence="1">
    <location>
        <begin position="12"/>
        <end position="33"/>
    </location>
</feature>
<reference evidence="4" key="1">
    <citation type="journal article" date="2014" name="Nat. Genet.">
        <title>A reference genome for common bean and genome-wide analysis of dual domestications.</title>
        <authorList>
            <person name="Schmutz J."/>
            <person name="McClean P.E."/>
            <person name="Mamidi S."/>
            <person name="Wu G.A."/>
            <person name="Cannon S.B."/>
            <person name="Grimwood J."/>
            <person name="Jenkins J."/>
            <person name="Shu S."/>
            <person name="Song Q."/>
            <person name="Chavarro C."/>
            <person name="Torres-Torres M."/>
            <person name="Geffroy V."/>
            <person name="Moghaddam S.M."/>
            <person name="Gao D."/>
            <person name="Abernathy B."/>
            <person name="Barry K."/>
            <person name="Blair M."/>
            <person name="Brick M.A."/>
            <person name="Chovatia M."/>
            <person name="Gepts P."/>
            <person name="Goodstein D.M."/>
            <person name="Gonzales M."/>
            <person name="Hellsten U."/>
            <person name="Hyten D.L."/>
            <person name="Jia G."/>
            <person name="Kelly J.D."/>
            <person name="Kudrna D."/>
            <person name="Lee R."/>
            <person name="Richard M.M."/>
            <person name="Miklas P.N."/>
            <person name="Osorno J.M."/>
            <person name="Rodrigues J."/>
            <person name="Thareau V."/>
            <person name="Urrea C.A."/>
            <person name="Wang M."/>
            <person name="Yu Y."/>
            <person name="Zhang M."/>
            <person name="Wing R.A."/>
            <person name="Cregan P.B."/>
            <person name="Rokhsar D.S."/>
            <person name="Jackson S.A."/>
        </authorList>
    </citation>
    <scope>NUCLEOTIDE SEQUENCE [LARGE SCALE GENOMIC DNA]</scope>
    <source>
        <strain evidence="4">cv. G19833</strain>
    </source>
</reference>
<evidence type="ECO:0000313" key="3">
    <source>
        <dbReference type="EMBL" id="ESW06242.1"/>
    </source>
</evidence>
<sequence>PGVGHNGLSVGYAFSSSSSSVTFAGFTLFLYCYQPHPFSLLPFSLSNIFSIYAYTLFKLFHHTIMEQLTKLAKLFFILLAFTFASQLMQVNETEARVLESSERDQRIKGGNEAWRMRKSWRAMIGSTAPSCTYNECKGCKYKCRAEQVPVEGNDPINSPYHYRCVCHR</sequence>
<gene>
    <name evidence="3" type="ORF">PHAVU_010G031000g</name>
</gene>
<feature type="transmembrane region" description="Helical" evidence="1">
    <location>
        <begin position="40"/>
        <end position="60"/>
    </location>
</feature>
<dbReference type="EMBL" id="CM002297">
    <property type="protein sequence ID" value="ESW06242.1"/>
    <property type="molecule type" value="Genomic_DNA"/>
</dbReference>
<dbReference type="CDD" id="cd22743">
    <property type="entry name" value="stomagen-like"/>
    <property type="match status" value="1"/>
</dbReference>
<name>V7AKY8_PHAVU</name>
<dbReference type="FunFam" id="2.20.25.390:FF:000001">
    <property type="entry name" value="EPIDERMAL PATTERNING FACTOR-like protein 9"/>
    <property type="match status" value="1"/>
</dbReference>
<evidence type="ECO:0000256" key="1">
    <source>
        <dbReference type="SAM" id="Phobius"/>
    </source>
</evidence>
<keyword evidence="1" id="KW-0472">Membrane</keyword>
<dbReference type="InterPro" id="IPR044858">
    <property type="entry name" value="Stomagen_C"/>
</dbReference>
<accession>V7AKY8</accession>
<feature type="domain" description="Stomagen C-terminal" evidence="2">
    <location>
        <begin position="119"/>
        <end position="167"/>
    </location>
</feature>
<feature type="transmembrane region" description="Helical" evidence="1">
    <location>
        <begin position="72"/>
        <end position="90"/>
    </location>
</feature>
<proteinExistence type="predicted"/>
<dbReference type="OrthoDB" id="1893550at2759"/>
<dbReference type="GO" id="GO:2000123">
    <property type="term" value="P:positive regulation of stomatal complex development"/>
    <property type="evidence" value="ECO:0007669"/>
    <property type="project" value="InterPro"/>
</dbReference>
<keyword evidence="1" id="KW-0812">Transmembrane</keyword>
<dbReference type="InterPro" id="IPR031753">
    <property type="entry name" value="Stomagen"/>
</dbReference>
<keyword evidence="1" id="KW-1133">Transmembrane helix</keyword>
<dbReference type="OMA" id="NEAWRMR"/>
<protein>
    <recommendedName>
        <fullName evidence="2">Stomagen C-terminal domain-containing protein</fullName>
    </recommendedName>
</protein>
<keyword evidence="4" id="KW-1185">Reference proteome</keyword>
<evidence type="ECO:0000259" key="2">
    <source>
        <dbReference type="Pfam" id="PF16851"/>
    </source>
</evidence>
<organism evidence="3 4">
    <name type="scientific">Phaseolus vulgaris</name>
    <name type="common">Kidney bean</name>
    <name type="synonym">French bean</name>
    <dbReference type="NCBI Taxonomy" id="3885"/>
    <lineage>
        <taxon>Eukaryota</taxon>
        <taxon>Viridiplantae</taxon>
        <taxon>Streptophyta</taxon>
        <taxon>Embryophyta</taxon>
        <taxon>Tracheophyta</taxon>
        <taxon>Spermatophyta</taxon>
        <taxon>Magnoliopsida</taxon>
        <taxon>eudicotyledons</taxon>
        <taxon>Gunneridae</taxon>
        <taxon>Pentapetalae</taxon>
        <taxon>rosids</taxon>
        <taxon>fabids</taxon>
        <taxon>Fabales</taxon>
        <taxon>Fabaceae</taxon>
        <taxon>Papilionoideae</taxon>
        <taxon>50 kb inversion clade</taxon>
        <taxon>NPAAA clade</taxon>
        <taxon>indigoferoid/millettioid clade</taxon>
        <taxon>Phaseoleae</taxon>
        <taxon>Phaseolus</taxon>
    </lineage>
</organism>
<dbReference type="eggNOG" id="ENOG502S4I2">
    <property type="taxonomic scope" value="Eukaryota"/>
</dbReference>
<dbReference type="InterPro" id="IPR038572">
    <property type="entry name" value="Stomagen_C_sf"/>
</dbReference>
<dbReference type="PANTHER" id="PTHR37239:SF1">
    <property type="entry name" value="EPIDERMAL PATTERNING FACTOR-LIKE PROTEIN 9"/>
    <property type="match status" value="1"/>
</dbReference>
<dbReference type="STRING" id="3885.V7AKY8"/>
<dbReference type="Gene3D" id="2.20.25.390">
    <property type="entry name" value="Stomagen"/>
    <property type="match status" value="1"/>
</dbReference>